<sequence>MSVESVNSEIVELNVELKVCLKALNNYDKDEFFIDHPVYQHLDATDHGARLEFLRKEKEQKEEDLRKANKFMRASDLYLLKAVPPSTRPPRSPILSRKPSKVPPSTGKDRPNATTPKDSPSSNEGKIEGLKHASDDKNTTMQSSLLCGAHEIVVRNY</sequence>
<evidence type="ECO:0000256" key="1">
    <source>
        <dbReference type="SAM" id="Coils"/>
    </source>
</evidence>
<feature type="compositionally biased region" description="Basic and acidic residues" evidence="2">
    <location>
        <begin position="125"/>
        <end position="138"/>
    </location>
</feature>
<evidence type="ECO:0000313" key="4">
    <source>
        <dbReference type="Proteomes" id="UP001295423"/>
    </source>
</evidence>
<dbReference type="Proteomes" id="UP001295423">
    <property type="component" value="Unassembled WGS sequence"/>
</dbReference>
<feature type="coiled-coil region" evidence="1">
    <location>
        <begin position="44"/>
        <end position="71"/>
    </location>
</feature>
<keyword evidence="4" id="KW-1185">Reference proteome</keyword>
<organism evidence="3 4">
    <name type="scientific">Cylindrotheca closterium</name>
    <dbReference type="NCBI Taxonomy" id="2856"/>
    <lineage>
        <taxon>Eukaryota</taxon>
        <taxon>Sar</taxon>
        <taxon>Stramenopiles</taxon>
        <taxon>Ochrophyta</taxon>
        <taxon>Bacillariophyta</taxon>
        <taxon>Bacillariophyceae</taxon>
        <taxon>Bacillariophycidae</taxon>
        <taxon>Bacillariales</taxon>
        <taxon>Bacillariaceae</taxon>
        <taxon>Cylindrotheca</taxon>
    </lineage>
</organism>
<evidence type="ECO:0000313" key="3">
    <source>
        <dbReference type="EMBL" id="CAJ1938778.1"/>
    </source>
</evidence>
<keyword evidence="1" id="KW-0175">Coiled coil</keyword>
<feature type="compositionally biased region" description="Polar residues" evidence="2">
    <location>
        <begin position="112"/>
        <end position="124"/>
    </location>
</feature>
<comment type="caution">
    <text evidence="3">The sequence shown here is derived from an EMBL/GenBank/DDBJ whole genome shotgun (WGS) entry which is preliminary data.</text>
</comment>
<proteinExistence type="predicted"/>
<feature type="region of interest" description="Disordered" evidence="2">
    <location>
        <begin position="82"/>
        <end position="140"/>
    </location>
</feature>
<dbReference type="AlphaFoldDB" id="A0AAD2FKX3"/>
<gene>
    <name evidence="3" type="ORF">CYCCA115_LOCUS6273</name>
</gene>
<protein>
    <submittedName>
        <fullName evidence="3">Uncharacterized protein</fullName>
    </submittedName>
</protein>
<reference evidence="3" key="1">
    <citation type="submission" date="2023-08" db="EMBL/GenBank/DDBJ databases">
        <authorList>
            <person name="Audoor S."/>
            <person name="Bilcke G."/>
        </authorList>
    </citation>
    <scope>NUCLEOTIDE SEQUENCE</scope>
</reference>
<accession>A0AAD2FKX3</accession>
<dbReference type="EMBL" id="CAKOGP040000768">
    <property type="protein sequence ID" value="CAJ1938778.1"/>
    <property type="molecule type" value="Genomic_DNA"/>
</dbReference>
<name>A0AAD2FKX3_9STRA</name>
<evidence type="ECO:0000256" key="2">
    <source>
        <dbReference type="SAM" id="MobiDB-lite"/>
    </source>
</evidence>